<proteinExistence type="predicted"/>
<feature type="chain" id="PRO_5046824339" evidence="1">
    <location>
        <begin position="26"/>
        <end position="385"/>
    </location>
</feature>
<gene>
    <name evidence="2" type="ORF">M5J20_07460</name>
</gene>
<dbReference type="Gene3D" id="2.40.10.10">
    <property type="entry name" value="Trypsin-like serine proteases"/>
    <property type="match status" value="2"/>
</dbReference>
<reference evidence="2" key="1">
    <citation type="submission" date="2022-05" db="EMBL/GenBank/DDBJ databases">
        <title>Corynebacterium sp. TA-R-1 sp. nov., isolated from human feces.</title>
        <authorList>
            <person name="Shamsuzzaman M."/>
            <person name="Dahal R.H."/>
        </authorList>
    </citation>
    <scope>NUCLEOTIDE SEQUENCE</scope>
    <source>
        <strain evidence="2">TA-R-1</strain>
    </source>
</reference>
<evidence type="ECO:0000313" key="3">
    <source>
        <dbReference type="Proteomes" id="UP001204000"/>
    </source>
</evidence>
<keyword evidence="3" id="KW-1185">Reference proteome</keyword>
<keyword evidence="1" id="KW-0732">Signal</keyword>
<dbReference type="Proteomes" id="UP001204000">
    <property type="component" value="Unassembled WGS sequence"/>
</dbReference>
<dbReference type="InterPro" id="IPR043504">
    <property type="entry name" value="Peptidase_S1_PA_chymotrypsin"/>
</dbReference>
<accession>A0ABT1G2I4</accession>
<feature type="signal peptide" evidence="1">
    <location>
        <begin position="1"/>
        <end position="25"/>
    </location>
</feature>
<protein>
    <submittedName>
        <fullName evidence="2">S1 family peptidase</fullName>
    </submittedName>
</protein>
<dbReference type="SUPFAM" id="SSF50494">
    <property type="entry name" value="Trypsin-like serine proteases"/>
    <property type="match status" value="1"/>
</dbReference>
<evidence type="ECO:0000313" key="2">
    <source>
        <dbReference type="EMBL" id="MCP1388027.1"/>
    </source>
</evidence>
<name>A0ABT1G2I4_9CORY</name>
<dbReference type="InterPro" id="IPR009003">
    <property type="entry name" value="Peptidase_S1_PA"/>
</dbReference>
<dbReference type="RefSeq" id="WP_253578106.1">
    <property type="nucleotide sequence ID" value="NZ_JAMFTQ010000008.1"/>
</dbReference>
<organism evidence="2 3">
    <name type="scientific">Corynebacterium stercoris</name>
    <dbReference type="NCBI Taxonomy" id="2943490"/>
    <lineage>
        <taxon>Bacteria</taxon>
        <taxon>Bacillati</taxon>
        <taxon>Actinomycetota</taxon>
        <taxon>Actinomycetes</taxon>
        <taxon>Mycobacteriales</taxon>
        <taxon>Corynebacteriaceae</taxon>
        <taxon>Corynebacterium</taxon>
    </lineage>
</organism>
<dbReference type="EMBL" id="JAMFTQ010000008">
    <property type="protein sequence ID" value="MCP1388027.1"/>
    <property type="molecule type" value="Genomic_DNA"/>
</dbReference>
<sequence>MHTRFARTAALIAATAAVISPVVNAPAASAEPALAAPGGPMRMFPANPPATLTDITGKTINVPRSNFVYPCSQGPTGMLRTANGEQRVMLTVSHCVNAVPGTQPLAKEVYATRNGEYVKIGEAGAHTQMLPGAHDFSNPHSAVWTNDWGVVHIDNGVVDTKLTQSQDVRGGAKGEPVALTTVRDFRTLAPGEFSIDNFGQPICKDGRTTGRTCGTQLARTRDGVYSYGLDYTPGDSGGVNYDPRDGAILGVSSITLKAFGHSLGKAQPVDRIIEDVTGAPDGYVNEYFTVTQSTAAPEDFVPNAVEFAKNDEEFFAANPGYELPNPRAELDKATAAAQQDAVRLGEQALRGQVNPAEAKELLQQHASEIAYWGGNTLAFELGKLL</sequence>
<evidence type="ECO:0000256" key="1">
    <source>
        <dbReference type="SAM" id="SignalP"/>
    </source>
</evidence>
<comment type="caution">
    <text evidence="2">The sequence shown here is derived from an EMBL/GenBank/DDBJ whole genome shotgun (WGS) entry which is preliminary data.</text>
</comment>